<comment type="caution">
    <text evidence="1">The sequence shown here is derived from an EMBL/GenBank/DDBJ whole genome shotgun (WGS) entry which is preliminary data.</text>
</comment>
<proteinExistence type="predicted"/>
<gene>
    <name evidence="1" type="ORF">OPT61_g3482</name>
</gene>
<reference evidence="1" key="1">
    <citation type="submission" date="2022-11" db="EMBL/GenBank/DDBJ databases">
        <title>Genome Sequence of Boeremia exigua.</title>
        <authorList>
            <person name="Buettner E."/>
        </authorList>
    </citation>
    <scope>NUCLEOTIDE SEQUENCE</scope>
    <source>
        <strain evidence="1">CU02</strain>
    </source>
</reference>
<protein>
    <submittedName>
        <fullName evidence="1">Uncharacterized protein</fullName>
    </submittedName>
</protein>
<dbReference type="Proteomes" id="UP001153331">
    <property type="component" value="Unassembled WGS sequence"/>
</dbReference>
<keyword evidence="2" id="KW-1185">Reference proteome</keyword>
<accession>A0ACC2IHT4</accession>
<name>A0ACC2IHT4_9PLEO</name>
<sequence length="265" mass="31115">MTSSQSQSLGRGKLALGPALCGDIVIVVVGTEQKKYHIHRAVLIHHSEYFRNALKGPWKEAEEGVVPLADVEVETFDVFAQWIYSGTLPDDSQIDECSEIGTEIRWQYAKAFVFGDRFLAHQYLCAVYEKLNALIQMDIVWLYPNREWIEITNYFYENVPSHHPFLQQLAEYYRLEWCALDEHRKRLGQLDWIKNDYSSFSATTQRSLPPDFLIRVTQGIQQHGLDSDHYWYEKYCYIEHKWSGEKESCKKMHMSHSELHGYGFY</sequence>
<dbReference type="EMBL" id="JAPHNI010000179">
    <property type="protein sequence ID" value="KAJ8114701.1"/>
    <property type="molecule type" value="Genomic_DNA"/>
</dbReference>
<organism evidence="1 2">
    <name type="scientific">Boeremia exigua</name>
    <dbReference type="NCBI Taxonomy" id="749465"/>
    <lineage>
        <taxon>Eukaryota</taxon>
        <taxon>Fungi</taxon>
        <taxon>Dikarya</taxon>
        <taxon>Ascomycota</taxon>
        <taxon>Pezizomycotina</taxon>
        <taxon>Dothideomycetes</taxon>
        <taxon>Pleosporomycetidae</taxon>
        <taxon>Pleosporales</taxon>
        <taxon>Pleosporineae</taxon>
        <taxon>Didymellaceae</taxon>
        <taxon>Boeremia</taxon>
    </lineage>
</organism>
<evidence type="ECO:0000313" key="1">
    <source>
        <dbReference type="EMBL" id="KAJ8114701.1"/>
    </source>
</evidence>
<evidence type="ECO:0000313" key="2">
    <source>
        <dbReference type="Proteomes" id="UP001153331"/>
    </source>
</evidence>